<gene>
    <name evidence="1" type="ORF">SanaruYs_10400</name>
</gene>
<dbReference type="EMBL" id="BHXQ01000002">
    <property type="protein sequence ID" value="GCC50822.1"/>
    <property type="molecule type" value="Genomic_DNA"/>
</dbReference>
<dbReference type="AlphaFoldDB" id="A0A401U7F2"/>
<evidence type="ECO:0000313" key="1">
    <source>
        <dbReference type="EMBL" id="GCC50822.1"/>
    </source>
</evidence>
<protein>
    <submittedName>
        <fullName evidence="1">Uncharacterized protein</fullName>
    </submittedName>
</protein>
<evidence type="ECO:0000313" key="2">
    <source>
        <dbReference type="Proteomes" id="UP000288227"/>
    </source>
</evidence>
<reference evidence="1 2" key="1">
    <citation type="submission" date="2018-11" db="EMBL/GenBank/DDBJ databases">
        <title>Chryseotalea sanarue gen. nov., sp., nov., a member of the family Cytophagaceae, isolated from a brackish lake in Hamamatsu Japan.</title>
        <authorList>
            <person name="Maejima Y."/>
            <person name="Iino T."/>
            <person name="Muraguchi Y."/>
            <person name="Fukuda K."/>
            <person name="Ohkuma M."/>
            <person name="Moriuchi R."/>
            <person name="Dohra H."/>
            <person name="Kimbara K."/>
            <person name="Shintani M."/>
        </authorList>
    </citation>
    <scope>NUCLEOTIDE SEQUENCE [LARGE SCALE GENOMIC DNA]</scope>
    <source>
        <strain evidence="1 2">Ys</strain>
    </source>
</reference>
<dbReference type="Proteomes" id="UP000288227">
    <property type="component" value="Unassembled WGS sequence"/>
</dbReference>
<sequence length="226" mass="25772">MQAVKYILCFSLVIISLKTFSQKIDGKYFYCDPSGSSCKEIDLYQNKFTAKYSGDFGLITLSTGYYLIIRDTLLLFHVNKIEDDRIVTLKKVKYLDLLNAPTFSTKIRLNIVNEIGHFMPGVNVLLRNQDNEILKGLVTDQRGVVDINLSPLTDVDNILCSWLSDEENFKLVDYAGYESIVTIKLTTKGYKRSTQTGCEKYLIMRSRKGRFSLKNLDSSEILNLGK</sequence>
<keyword evidence="2" id="KW-1185">Reference proteome</keyword>
<proteinExistence type="predicted"/>
<accession>A0A401U7F2</accession>
<name>A0A401U7F2_9BACT</name>
<organism evidence="1 2">
    <name type="scientific">Chryseotalea sanaruensis</name>
    <dbReference type="NCBI Taxonomy" id="2482724"/>
    <lineage>
        <taxon>Bacteria</taxon>
        <taxon>Pseudomonadati</taxon>
        <taxon>Bacteroidota</taxon>
        <taxon>Cytophagia</taxon>
        <taxon>Cytophagales</taxon>
        <taxon>Chryseotaleaceae</taxon>
        <taxon>Chryseotalea</taxon>
    </lineage>
</organism>
<comment type="caution">
    <text evidence="1">The sequence shown here is derived from an EMBL/GenBank/DDBJ whole genome shotgun (WGS) entry which is preliminary data.</text>
</comment>